<sequence>MTSTVSSIFSTNDISNHHKFIDDDNLYELFSSSLPKNTPLFTSVFNNCYKRALESLNIHLGEIDIKPTLSLPTHVSSYNVTEEDFDATVFPDRLLTPSSTTISQWRHEQFLNDKFLQLLIPLVAESMHSIVLHWIELELSNEEERQRKNDIIKNDLKNKIYELKTIENSINELKSMKISLNELKPMRNSVKNKRLIEKISTNINKLIEKISVDVNRLYAMSENSKDILIEQVDWKLIGTKMRSEGGFKYFDENSLKRMWIHRCQYGPNNSWSDNDDEILNQLVEQYGYGKWIEIAQHEIFQKKKKSAFMCAQRYMTKTNKLHAKTRFTKPEKELLLSIYKHRCSVMKDYRFCLSYAAYRMGDRCIREITHAWTYLNPDIQKGSFSPEEDALLLQHVTQTTSVCWSTVASTHLPSRSAVQCRQRYFQLIKPRSTQKTKKIHEKVRSAVNDINKSRVANHIQWLQKQPIYVKNFFEQFYTKSRLTRLQKSIIEMNSNKIQSLMELFHNNPDQPTKCLTLRELILELNTPTVTVETIYTKFVNILR</sequence>
<evidence type="ECO:0000259" key="5">
    <source>
        <dbReference type="PROSITE" id="PS50090"/>
    </source>
</evidence>
<protein>
    <submittedName>
        <fullName evidence="8">Uncharacterized protein</fullName>
    </submittedName>
</protein>
<evidence type="ECO:0000256" key="1">
    <source>
        <dbReference type="ARBA" id="ARBA00023015"/>
    </source>
</evidence>
<dbReference type="Gene3D" id="1.10.10.60">
    <property type="entry name" value="Homeodomain-like"/>
    <property type="match status" value="2"/>
</dbReference>
<dbReference type="PROSITE" id="PS51294">
    <property type="entry name" value="HTH_MYB"/>
    <property type="match status" value="1"/>
</dbReference>
<dbReference type="InterPro" id="IPR051575">
    <property type="entry name" value="Myb-like_DNA-bd"/>
</dbReference>
<keyword evidence="2" id="KW-0238">DNA-binding</keyword>
<dbReference type="GO" id="GO:0000978">
    <property type="term" value="F:RNA polymerase II cis-regulatory region sequence-specific DNA binding"/>
    <property type="evidence" value="ECO:0007669"/>
    <property type="project" value="TreeGrafter"/>
</dbReference>
<dbReference type="SUPFAM" id="SSF46689">
    <property type="entry name" value="Homeodomain-like"/>
    <property type="match status" value="2"/>
</dbReference>
<evidence type="ECO:0000313" key="9">
    <source>
        <dbReference type="Proteomes" id="UP000663844"/>
    </source>
</evidence>
<comment type="caution">
    <text evidence="8">The sequence shown here is derived from an EMBL/GenBank/DDBJ whole genome shotgun (WGS) entry which is preliminary data.</text>
</comment>
<reference evidence="8" key="1">
    <citation type="submission" date="2021-02" db="EMBL/GenBank/DDBJ databases">
        <authorList>
            <person name="Nowell W R."/>
        </authorList>
    </citation>
    <scope>NUCLEOTIDE SEQUENCE</scope>
</reference>
<proteinExistence type="predicted"/>
<evidence type="ECO:0000313" key="8">
    <source>
        <dbReference type="EMBL" id="CAF3496640.1"/>
    </source>
</evidence>
<dbReference type="SMART" id="SM00717">
    <property type="entry name" value="SANT"/>
    <property type="match status" value="2"/>
</dbReference>
<dbReference type="Proteomes" id="UP000663845">
    <property type="component" value="Unassembled WGS sequence"/>
</dbReference>
<dbReference type="GO" id="GO:0019185">
    <property type="term" value="C:snRNA-activating protein complex"/>
    <property type="evidence" value="ECO:0007669"/>
    <property type="project" value="TreeGrafter"/>
</dbReference>
<name>A0A818GS89_9BILA</name>
<evidence type="ECO:0000313" key="7">
    <source>
        <dbReference type="EMBL" id="CAF1407465.1"/>
    </source>
</evidence>
<dbReference type="CDD" id="cd00167">
    <property type="entry name" value="SANT"/>
    <property type="match status" value="2"/>
</dbReference>
<feature type="domain" description="Myb-like" evidence="5">
    <location>
        <begin position="269"/>
        <end position="318"/>
    </location>
</feature>
<dbReference type="InterPro" id="IPR001005">
    <property type="entry name" value="SANT/Myb"/>
</dbReference>
<dbReference type="GO" id="GO:0042795">
    <property type="term" value="P:snRNA transcription by RNA polymerase II"/>
    <property type="evidence" value="ECO:0007669"/>
    <property type="project" value="TreeGrafter"/>
</dbReference>
<feature type="domain" description="HTH myb-type" evidence="6">
    <location>
        <begin position="376"/>
        <end position="432"/>
    </location>
</feature>
<dbReference type="EMBL" id="CAJOAZ010000029">
    <property type="protein sequence ID" value="CAF3496640.1"/>
    <property type="molecule type" value="Genomic_DNA"/>
</dbReference>
<organism evidence="8 9">
    <name type="scientific">Adineta steineri</name>
    <dbReference type="NCBI Taxonomy" id="433720"/>
    <lineage>
        <taxon>Eukaryota</taxon>
        <taxon>Metazoa</taxon>
        <taxon>Spiralia</taxon>
        <taxon>Gnathifera</taxon>
        <taxon>Rotifera</taxon>
        <taxon>Eurotatoria</taxon>
        <taxon>Bdelloidea</taxon>
        <taxon>Adinetida</taxon>
        <taxon>Adinetidae</taxon>
        <taxon>Adineta</taxon>
    </lineage>
</organism>
<dbReference type="Proteomes" id="UP000663844">
    <property type="component" value="Unassembled WGS sequence"/>
</dbReference>
<dbReference type="PROSITE" id="PS50090">
    <property type="entry name" value="MYB_LIKE"/>
    <property type="match status" value="2"/>
</dbReference>
<dbReference type="InterPro" id="IPR017930">
    <property type="entry name" value="Myb_dom"/>
</dbReference>
<dbReference type="InterPro" id="IPR009057">
    <property type="entry name" value="Homeodomain-like_sf"/>
</dbReference>
<dbReference type="GO" id="GO:0042796">
    <property type="term" value="P:snRNA transcription by RNA polymerase III"/>
    <property type="evidence" value="ECO:0007669"/>
    <property type="project" value="TreeGrafter"/>
</dbReference>
<feature type="domain" description="Myb-like" evidence="5">
    <location>
        <begin position="376"/>
        <end position="428"/>
    </location>
</feature>
<dbReference type="GO" id="GO:0001006">
    <property type="term" value="F:RNA polymerase III type 3 promoter sequence-specific DNA binding"/>
    <property type="evidence" value="ECO:0007669"/>
    <property type="project" value="TreeGrafter"/>
</dbReference>
<dbReference type="Pfam" id="PF13921">
    <property type="entry name" value="Myb_DNA-bind_6"/>
    <property type="match status" value="1"/>
</dbReference>
<keyword evidence="4" id="KW-0539">Nucleus</keyword>
<accession>A0A818GS89</accession>
<evidence type="ECO:0000256" key="4">
    <source>
        <dbReference type="ARBA" id="ARBA00023242"/>
    </source>
</evidence>
<dbReference type="Pfam" id="PF00249">
    <property type="entry name" value="Myb_DNA-binding"/>
    <property type="match status" value="1"/>
</dbReference>
<dbReference type="PANTHER" id="PTHR46621">
    <property type="entry name" value="SNRNA-ACTIVATING PROTEIN COMPLEX SUBUNIT 4"/>
    <property type="match status" value="1"/>
</dbReference>
<evidence type="ECO:0000259" key="6">
    <source>
        <dbReference type="PROSITE" id="PS51294"/>
    </source>
</evidence>
<dbReference type="AlphaFoldDB" id="A0A818GS89"/>
<keyword evidence="3" id="KW-0804">Transcription</keyword>
<evidence type="ECO:0000256" key="2">
    <source>
        <dbReference type="ARBA" id="ARBA00023125"/>
    </source>
</evidence>
<gene>
    <name evidence="7" type="ORF">JYZ213_LOCUS38153</name>
    <name evidence="8" type="ORF">OXD698_LOCUS1063</name>
</gene>
<keyword evidence="1" id="KW-0805">Transcription regulation</keyword>
<dbReference type="PANTHER" id="PTHR46621:SF1">
    <property type="entry name" value="SNRNA-ACTIVATING PROTEIN COMPLEX SUBUNIT 4"/>
    <property type="match status" value="1"/>
</dbReference>
<evidence type="ECO:0000256" key="3">
    <source>
        <dbReference type="ARBA" id="ARBA00023163"/>
    </source>
</evidence>
<dbReference type="EMBL" id="CAJNOG010001090">
    <property type="protein sequence ID" value="CAF1407465.1"/>
    <property type="molecule type" value="Genomic_DNA"/>
</dbReference>